<keyword evidence="1" id="KW-0573">Peptidoglycan synthesis</keyword>
<organism evidence="3 4">
    <name type="scientific">Thalassospira alkalitolerans</name>
    <dbReference type="NCBI Taxonomy" id="1293890"/>
    <lineage>
        <taxon>Bacteria</taxon>
        <taxon>Pseudomonadati</taxon>
        <taxon>Pseudomonadota</taxon>
        <taxon>Alphaproteobacteria</taxon>
        <taxon>Rhodospirillales</taxon>
        <taxon>Thalassospiraceae</taxon>
        <taxon>Thalassospira</taxon>
    </lineage>
</organism>
<dbReference type="OrthoDB" id="9804204at2"/>
<dbReference type="Proteomes" id="UP000193396">
    <property type="component" value="Unassembled WGS sequence"/>
</dbReference>
<reference evidence="3 4" key="1">
    <citation type="submission" date="2014-03" db="EMBL/GenBank/DDBJ databases">
        <title>The draft genome sequence of Thalassospira alkalitolerans JCM 18968.</title>
        <authorList>
            <person name="Lai Q."/>
            <person name="Shao Z."/>
        </authorList>
    </citation>
    <scope>NUCLEOTIDE SEQUENCE [LARGE SCALE GENOMIC DNA]</scope>
    <source>
        <strain evidence="3 4">JCM 18968</strain>
    </source>
</reference>
<dbReference type="GO" id="GO:0008360">
    <property type="term" value="P:regulation of cell shape"/>
    <property type="evidence" value="ECO:0007669"/>
    <property type="project" value="UniProtKB-UniRule"/>
</dbReference>
<comment type="pathway">
    <text evidence="1">Cell wall biogenesis; peptidoglycan biosynthesis.</text>
</comment>
<keyword evidence="1" id="KW-0133">Cell shape</keyword>
<dbReference type="PANTHER" id="PTHR38589">
    <property type="entry name" value="BLR0621 PROTEIN"/>
    <property type="match status" value="1"/>
</dbReference>
<dbReference type="PANTHER" id="PTHR38589:SF1">
    <property type="entry name" value="BLR0621 PROTEIN"/>
    <property type="match status" value="1"/>
</dbReference>
<dbReference type="RefSeq" id="WP_085615036.1">
    <property type="nucleotide sequence ID" value="NZ_CAXBPE010000004.1"/>
</dbReference>
<evidence type="ECO:0000313" key="4">
    <source>
        <dbReference type="Proteomes" id="UP000193396"/>
    </source>
</evidence>
<accession>A0A1Y2LG00</accession>
<dbReference type="STRING" id="1293890.TALK_01215"/>
<dbReference type="Pfam" id="PF03734">
    <property type="entry name" value="YkuD"/>
    <property type="match status" value="1"/>
</dbReference>
<feature type="domain" description="L,D-TPase catalytic" evidence="2">
    <location>
        <begin position="5"/>
        <end position="179"/>
    </location>
</feature>
<sequence length="180" mass="19959">MQSNLQTYTAPEPVEMIVSPNGVLCFDDREFRCALGRNGIIDADAKIEGDGKTPAGVWRLRYVMYRADRRASPHTDLPVTTISFSDGWCDDPAHADYNRPVRLPFSASHEKLCRKDGIYDLIVVLGHNDDPPIPGKGSAVFMHIARPDYSGTEGCIALAEPDLETVLSMCTPESYIRINM</sequence>
<gene>
    <name evidence="3" type="ORF">TALK_01215</name>
</gene>
<evidence type="ECO:0000259" key="2">
    <source>
        <dbReference type="PROSITE" id="PS52029"/>
    </source>
</evidence>
<keyword evidence="4" id="KW-1185">Reference proteome</keyword>
<dbReference type="PROSITE" id="PS52029">
    <property type="entry name" value="LD_TPASE"/>
    <property type="match status" value="1"/>
</dbReference>
<proteinExistence type="predicted"/>
<dbReference type="InterPro" id="IPR005490">
    <property type="entry name" value="LD_TPept_cat_dom"/>
</dbReference>
<dbReference type="GO" id="GO:0016740">
    <property type="term" value="F:transferase activity"/>
    <property type="evidence" value="ECO:0007669"/>
    <property type="project" value="InterPro"/>
</dbReference>
<keyword evidence="1" id="KW-0961">Cell wall biogenesis/degradation</keyword>
<dbReference type="AlphaFoldDB" id="A0A1Y2LG00"/>
<evidence type="ECO:0000313" key="3">
    <source>
        <dbReference type="EMBL" id="OSQ50137.1"/>
    </source>
</evidence>
<protein>
    <submittedName>
        <fullName evidence="3">ErfK/YbiS/YcfS/YnhG family protein</fullName>
    </submittedName>
</protein>
<feature type="active site" description="Proton donor/acceptor" evidence="1">
    <location>
        <position position="143"/>
    </location>
</feature>
<comment type="caution">
    <text evidence="3">The sequence shown here is derived from an EMBL/GenBank/DDBJ whole genome shotgun (WGS) entry which is preliminary data.</text>
</comment>
<dbReference type="GO" id="GO:0009252">
    <property type="term" value="P:peptidoglycan biosynthetic process"/>
    <property type="evidence" value="ECO:0007669"/>
    <property type="project" value="UniProtKB-KW"/>
</dbReference>
<dbReference type="GO" id="GO:0071555">
    <property type="term" value="P:cell wall organization"/>
    <property type="evidence" value="ECO:0007669"/>
    <property type="project" value="UniProtKB-UniRule"/>
</dbReference>
<name>A0A1Y2LG00_9PROT</name>
<feature type="active site" description="Nucleophile" evidence="1">
    <location>
        <position position="155"/>
    </location>
</feature>
<evidence type="ECO:0000256" key="1">
    <source>
        <dbReference type="PROSITE-ProRule" id="PRU01373"/>
    </source>
</evidence>
<dbReference type="EMBL" id="JFKB01000001">
    <property type="protein sequence ID" value="OSQ50137.1"/>
    <property type="molecule type" value="Genomic_DNA"/>
</dbReference>